<dbReference type="RefSeq" id="WP_283346764.1">
    <property type="nucleotide sequence ID" value="NZ_JASHIF010000031.1"/>
</dbReference>
<gene>
    <name evidence="5" type="primary">kptA</name>
    <name evidence="6" type="ORF">QM524_25075</name>
</gene>
<evidence type="ECO:0000256" key="4">
    <source>
        <dbReference type="ARBA" id="ARBA00025212"/>
    </source>
</evidence>
<dbReference type="InterPro" id="IPR042080">
    <property type="entry name" value="RNA_2'-PTrans_N"/>
</dbReference>
<sequence>MPNLTHISKLLSKILRHQPDLIGIQLDENGWVEVSTLLQNLEKYQTQISFEQLKEVVDTNSKRRFSFNDDFSKIRANQGHSIEVDLALQTQIPPDILYHGTVEKNLDSIFEKGLSKMNRHHVHLSADTETAQKVGMRHGKPIILTIESKKMYGQGYVFYLSENQVWLTDNVPSEFIQL</sequence>
<dbReference type="NCBIfam" id="NF002014">
    <property type="entry name" value="PRK00819.1-4"/>
    <property type="match status" value="1"/>
</dbReference>
<dbReference type="GO" id="GO:0016740">
    <property type="term" value="F:transferase activity"/>
    <property type="evidence" value="ECO:0007669"/>
    <property type="project" value="UniProtKB-KW"/>
</dbReference>
<protein>
    <recommendedName>
        <fullName evidence="5">Probable RNA 2'-phosphotransferase</fullName>
        <ecNumber evidence="5">2.7.1.-</ecNumber>
    </recommendedName>
</protein>
<keyword evidence="3 5" id="KW-0520">NAD</keyword>
<organism evidence="6 7">
    <name type="scientific">Flectobacillus roseus</name>
    <dbReference type="NCBI Taxonomy" id="502259"/>
    <lineage>
        <taxon>Bacteria</taxon>
        <taxon>Pseudomonadati</taxon>
        <taxon>Bacteroidota</taxon>
        <taxon>Cytophagia</taxon>
        <taxon>Cytophagales</taxon>
        <taxon>Flectobacillaceae</taxon>
        <taxon>Flectobacillus</taxon>
    </lineage>
</organism>
<dbReference type="InterPro" id="IPR042081">
    <property type="entry name" value="RNA_2'-PTrans_C"/>
</dbReference>
<evidence type="ECO:0000256" key="2">
    <source>
        <dbReference type="ARBA" id="ARBA00022679"/>
    </source>
</evidence>
<dbReference type="PANTHER" id="PTHR12684">
    <property type="entry name" value="PUTATIVE PHOSPHOTRANSFERASE"/>
    <property type="match status" value="1"/>
</dbReference>
<dbReference type="EC" id="2.7.1.-" evidence="5"/>
<dbReference type="InterPro" id="IPR022928">
    <property type="entry name" value="RNA_2'-PTrans_KptA"/>
</dbReference>
<dbReference type="EMBL" id="JASHIF010000031">
    <property type="protein sequence ID" value="MDI9862522.1"/>
    <property type="molecule type" value="Genomic_DNA"/>
</dbReference>
<dbReference type="SUPFAM" id="SSF56399">
    <property type="entry name" value="ADP-ribosylation"/>
    <property type="match status" value="1"/>
</dbReference>
<name>A0ABT6YFZ6_9BACT</name>
<comment type="function">
    <text evidence="4 5">Removes the 2'-phosphate from RNA via an intermediate in which the phosphate is ADP-ribosylated by NAD followed by a presumed transesterification to release the RNA and generate ADP-ribose 1''-2''-cyclic phosphate (APPR&gt;P). May function as an ADP-ribosylase.</text>
</comment>
<evidence type="ECO:0000256" key="5">
    <source>
        <dbReference type="HAMAP-Rule" id="MF_00299"/>
    </source>
</evidence>
<comment type="similarity">
    <text evidence="1 5">Belongs to the KptA/TPT1 family.</text>
</comment>
<dbReference type="Proteomes" id="UP001236507">
    <property type="component" value="Unassembled WGS sequence"/>
</dbReference>
<dbReference type="Pfam" id="PF01885">
    <property type="entry name" value="PTS_2-RNA"/>
    <property type="match status" value="1"/>
</dbReference>
<comment type="caution">
    <text evidence="6">The sequence shown here is derived from an EMBL/GenBank/DDBJ whole genome shotgun (WGS) entry which is preliminary data.</text>
</comment>
<dbReference type="Gene3D" id="1.10.10.970">
    <property type="entry name" value="RNA 2'-phosphotransferase, Tpt1/KptA family, N-terminal domain"/>
    <property type="match status" value="1"/>
</dbReference>
<evidence type="ECO:0000313" key="7">
    <source>
        <dbReference type="Proteomes" id="UP001236507"/>
    </source>
</evidence>
<dbReference type="Gene3D" id="3.20.170.30">
    <property type="match status" value="1"/>
</dbReference>
<evidence type="ECO:0000313" key="6">
    <source>
        <dbReference type="EMBL" id="MDI9862522.1"/>
    </source>
</evidence>
<proteinExistence type="inferred from homology"/>
<evidence type="ECO:0000256" key="1">
    <source>
        <dbReference type="ARBA" id="ARBA00009836"/>
    </source>
</evidence>
<evidence type="ECO:0000256" key="3">
    <source>
        <dbReference type="ARBA" id="ARBA00023027"/>
    </source>
</evidence>
<keyword evidence="2 5" id="KW-0808">Transferase</keyword>
<keyword evidence="7" id="KW-1185">Reference proteome</keyword>
<dbReference type="PANTHER" id="PTHR12684:SF2">
    <property type="entry name" value="TRNA 2'-PHOSPHOTRANSFERASE 1"/>
    <property type="match status" value="1"/>
</dbReference>
<reference evidence="6 7" key="1">
    <citation type="submission" date="2023-05" db="EMBL/GenBank/DDBJ databases">
        <title>Novel species of genus Flectobacillus isolated from stream in China.</title>
        <authorList>
            <person name="Lu H."/>
        </authorList>
    </citation>
    <scope>NUCLEOTIDE SEQUENCE [LARGE SCALE GENOMIC DNA]</scope>
    <source>
        <strain evidence="6 7">KCTC 42575</strain>
    </source>
</reference>
<accession>A0ABT6YFZ6</accession>
<dbReference type="InterPro" id="IPR002745">
    <property type="entry name" value="Ptrans_KptA/Tpt1"/>
</dbReference>
<dbReference type="HAMAP" id="MF_00299">
    <property type="entry name" value="KptA"/>
    <property type="match status" value="1"/>
</dbReference>